<evidence type="ECO:0000313" key="4">
    <source>
        <dbReference type="Proteomes" id="UP000008680"/>
    </source>
</evidence>
<gene>
    <name evidence="3" type="ordered locus">mru_2166</name>
</gene>
<name>D3E1D1_METRM</name>
<dbReference type="SMART" id="SM00028">
    <property type="entry name" value="TPR"/>
    <property type="match status" value="3"/>
</dbReference>
<dbReference type="HOGENOM" id="CLU_786692_0_0_2"/>
<dbReference type="STRING" id="634498.mru_2166"/>
<sequence>MFEKRKIKRLSNHLNNSYDAEDYVSALSYCDMILDIDSNNPHALFNKAKILVIQGELLEAMSYYKKALQTGFFDMSTWVDEVSYYMDGDISSTNYKLSNRNEISLELCEICLEKYAKDIFFSIYKSQALDNLGRFEESLNAISLDLTPADGELYVFQCIGQCFPLSNLNRWEDLLETSSNGLKLKSEDPSLNSFKAKALYYLNRLNESEGFFNKYIQLTNDSRAYNFLSKIEFKRKNYTSALKLINNAIQLSKKEHLDLLESNVLIEDDGIYENDYYMKSLILLKLNELDKSNKIIDCLMEKEESAKNYCLKARILYEMKDYRTSLSFVNKSLDLKSDCSEAIELKEKLGEF</sequence>
<keyword evidence="1" id="KW-0677">Repeat</keyword>
<dbReference type="Proteomes" id="UP000008680">
    <property type="component" value="Chromosome"/>
</dbReference>
<accession>D3E1D1</accession>
<dbReference type="PANTHER" id="PTHR44943">
    <property type="entry name" value="CELLULOSE SYNTHASE OPERON PROTEIN C"/>
    <property type="match status" value="1"/>
</dbReference>
<dbReference type="KEGG" id="mru:mru_2166"/>
<evidence type="ECO:0000256" key="1">
    <source>
        <dbReference type="ARBA" id="ARBA00022737"/>
    </source>
</evidence>
<dbReference type="OrthoDB" id="66915at2157"/>
<dbReference type="PATRIC" id="fig|634498.28.peg.2166"/>
<dbReference type="SUPFAM" id="SSF48452">
    <property type="entry name" value="TPR-like"/>
    <property type="match status" value="1"/>
</dbReference>
<evidence type="ECO:0000256" key="2">
    <source>
        <dbReference type="ARBA" id="ARBA00022803"/>
    </source>
</evidence>
<dbReference type="Gene3D" id="1.25.40.10">
    <property type="entry name" value="Tetratricopeptide repeat domain"/>
    <property type="match status" value="3"/>
</dbReference>
<dbReference type="InterPro" id="IPR011990">
    <property type="entry name" value="TPR-like_helical_dom_sf"/>
</dbReference>
<organism evidence="3 4">
    <name type="scientific">Methanobrevibacter ruminantium (strain ATCC 35063 / DSM 1093 / JCM 13430 / OCM 146 / M1)</name>
    <name type="common">Methanobacterium ruminantium</name>
    <dbReference type="NCBI Taxonomy" id="634498"/>
    <lineage>
        <taxon>Archaea</taxon>
        <taxon>Methanobacteriati</taxon>
        <taxon>Methanobacteriota</taxon>
        <taxon>Methanomada group</taxon>
        <taxon>Methanobacteria</taxon>
        <taxon>Methanobacteriales</taxon>
        <taxon>Methanobacteriaceae</taxon>
        <taxon>Methanobrevibacter</taxon>
    </lineage>
</organism>
<reference evidence="3 4" key="1">
    <citation type="journal article" date="2010" name="PLoS ONE">
        <title>The genome sequence of the rumen methanogen Methanobrevibacter ruminantium reveals new possibilities for controlling ruminant methane emissions.</title>
        <authorList>
            <person name="Leahy S.C."/>
            <person name="Kelly W.J."/>
            <person name="Altermann E."/>
            <person name="Ronimus R.S."/>
            <person name="Yeoman C.J."/>
            <person name="Pacheco D.M."/>
            <person name="Li D."/>
            <person name="Kong Z."/>
            <person name="McTavish S."/>
            <person name="Sang C."/>
            <person name="Lambie S.C."/>
            <person name="Janssen P.H."/>
            <person name="Dey D."/>
            <person name="Attwood G.T."/>
        </authorList>
    </citation>
    <scope>NUCLEOTIDE SEQUENCE [LARGE SCALE GENOMIC DNA]</scope>
    <source>
        <strain evidence="4">ATCC 35063 / DSM 1093 / JCM 13430 / OCM 146 / M1</strain>
    </source>
</reference>
<dbReference type="InterPro" id="IPR051685">
    <property type="entry name" value="Ycf3/AcsC/BcsC/TPR_MFPF"/>
</dbReference>
<dbReference type="InterPro" id="IPR019734">
    <property type="entry name" value="TPR_rpt"/>
</dbReference>
<dbReference type="eggNOG" id="arCOG03038">
    <property type="taxonomic scope" value="Archaea"/>
</dbReference>
<dbReference type="EMBL" id="CP001719">
    <property type="protein sequence ID" value="ADC48016.1"/>
    <property type="molecule type" value="Genomic_DNA"/>
</dbReference>
<keyword evidence="4" id="KW-1185">Reference proteome</keyword>
<dbReference type="AlphaFoldDB" id="D3E1D1"/>
<dbReference type="GeneID" id="8771847"/>
<protein>
    <submittedName>
        <fullName evidence="3">TPR repeat-containing protein</fullName>
    </submittedName>
</protein>
<dbReference type="Pfam" id="PF13181">
    <property type="entry name" value="TPR_8"/>
    <property type="match status" value="2"/>
</dbReference>
<dbReference type="PANTHER" id="PTHR44943:SF4">
    <property type="entry name" value="TPR REPEAT-CONTAINING PROTEIN MJ0798"/>
    <property type="match status" value="1"/>
</dbReference>
<keyword evidence="2" id="KW-0802">TPR repeat</keyword>
<dbReference type="RefSeq" id="WP_012956964.1">
    <property type="nucleotide sequence ID" value="NC_013790.1"/>
</dbReference>
<evidence type="ECO:0000313" key="3">
    <source>
        <dbReference type="EMBL" id="ADC48016.1"/>
    </source>
</evidence>
<proteinExistence type="predicted"/>